<evidence type="ECO:0000256" key="5">
    <source>
        <dbReference type="NCBIfam" id="TIGR02228"/>
    </source>
</evidence>
<keyword evidence="8" id="KW-1185">Reference proteome</keyword>
<dbReference type="Proteomes" id="UP000195437">
    <property type="component" value="Chromosome"/>
</dbReference>
<dbReference type="GO" id="GO:0009003">
    <property type="term" value="F:signal peptidase activity"/>
    <property type="evidence" value="ECO:0007669"/>
    <property type="project" value="UniProtKB-EC"/>
</dbReference>
<evidence type="ECO:0000256" key="3">
    <source>
        <dbReference type="ARBA" id="ARBA00022989"/>
    </source>
</evidence>
<dbReference type="PANTHER" id="PTHR10806">
    <property type="entry name" value="SIGNAL PEPTIDASE COMPLEX CATALYTIC SUBUNIT SEC11"/>
    <property type="match status" value="1"/>
</dbReference>
<evidence type="ECO:0000256" key="4">
    <source>
        <dbReference type="ARBA" id="ARBA00023136"/>
    </source>
</evidence>
<evidence type="ECO:0000313" key="7">
    <source>
        <dbReference type="EMBL" id="ARU61005.1"/>
    </source>
</evidence>
<comment type="subcellular location">
    <subcellularLocation>
        <location evidence="1">Membrane</location>
    </subcellularLocation>
</comment>
<dbReference type="EMBL" id="CP021434">
    <property type="protein sequence ID" value="ARU61005.1"/>
    <property type="molecule type" value="Genomic_DNA"/>
</dbReference>
<dbReference type="PRINTS" id="PR00728">
    <property type="entry name" value="SIGNALPTASE"/>
</dbReference>
<evidence type="ECO:0000256" key="6">
    <source>
        <dbReference type="SAM" id="Phobius"/>
    </source>
</evidence>
<dbReference type="PANTHER" id="PTHR10806:SF6">
    <property type="entry name" value="SIGNAL PEPTIDASE COMPLEX CATALYTIC SUBUNIT SEC11"/>
    <property type="match status" value="1"/>
</dbReference>
<dbReference type="OrthoDB" id="2243765at2"/>
<dbReference type="GO" id="GO:0016020">
    <property type="term" value="C:membrane"/>
    <property type="evidence" value="ECO:0007669"/>
    <property type="project" value="UniProtKB-SubCell"/>
</dbReference>
<dbReference type="InterPro" id="IPR019533">
    <property type="entry name" value="Peptidase_S26"/>
</dbReference>
<evidence type="ECO:0000256" key="2">
    <source>
        <dbReference type="ARBA" id="ARBA00022692"/>
    </source>
</evidence>
<protein>
    <recommendedName>
        <fullName evidence="5">Signal peptidase I</fullName>
        <ecNumber evidence="5">3.4.21.89</ecNumber>
    </recommendedName>
</protein>
<dbReference type="KEGG" id="tum:CBW65_07820"/>
<dbReference type="InterPro" id="IPR001733">
    <property type="entry name" value="Peptidase_S26B"/>
</dbReference>
<keyword evidence="3 6" id="KW-1133">Transmembrane helix</keyword>
<reference evidence="8" key="1">
    <citation type="submission" date="2017-05" db="EMBL/GenBank/DDBJ databases">
        <authorList>
            <person name="Sung H."/>
        </authorList>
    </citation>
    <scope>NUCLEOTIDE SEQUENCE [LARGE SCALE GENOMIC DNA]</scope>
    <source>
        <strain evidence="8">AR23208</strain>
    </source>
</reference>
<evidence type="ECO:0000313" key="8">
    <source>
        <dbReference type="Proteomes" id="UP000195437"/>
    </source>
</evidence>
<keyword evidence="2 6" id="KW-0812">Transmembrane</keyword>
<dbReference type="CDD" id="cd06530">
    <property type="entry name" value="S26_SPase_I"/>
    <property type="match status" value="1"/>
</dbReference>
<dbReference type="Gene3D" id="2.10.109.10">
    <property type="entry name" value="Umud Fragment, subunit A"/>
    <property type="match status" value="1"/>
</dbReference>
<proteinExistence type="predicted"/>
<organism evidence="7 8">
    <name type="scientific">Tumebacillus avium</name>
    <dbReference type="NCBI Taxonomy" id="1903704"/>
    <lineage>
        <taxon>Bacteria</taxon>
        <taxon>Bacillati</taxon>
        <taxon>Bacillota</taxon>
        <taxon>Bacilli</taxon>
        <taxon>Bacillales</taxon>
        <taxon>Alicyclobacillaceae</taxon>
        <taxon>Tumebacillus</taxon>
    </lineage>
</organism>
<dbReference type="GO" id="GO:0006465">
    <property type="term" value="P:signal peptide processing"/>
    <property type="evidence" value="ECO:0007669"/>
    <property type="project" value="UniProtKB-UniRule"/>
</dbReference>
<dbReference type="GO" id="GO:0004252">
    <property type="term" value="F:serine-type endopeptidase activity"/>
    <property type="evidence" value="ECO:0007669"/>
    <property type="project" value="UniProtKB-UniRule"/>
</dbReference>
<dbReference type="SUPFAM" id="SSF51306">
    <property type="entry name" value="LexA/Signal peptidase"/>
    <property type="match status" value="1"/>
</dbReference>
<dbReference type="InterPro" id="IPR036286">
    <property type="entry name" value="LexA/Signal_pep-like_sf"/>
</dbReference>
<keyword evidence="4 6" id="KW-0472">Membrane</keyword>
<gene>
    <name evidence="7" type="ORF">CBW65_07820</name>
</gene>
<feature type="transmembrane region" description="Helical" evidence="6">
    <location>
        <begin position="150"/>
        <end position="172"/>
    </location>
</feature>
<dbReference type="AlphaFoldDB" id="A0A1Y0INA6"/>
<dbReference type="EC" id="3.4.21.89" evidence="5"/>
<dbReference type="RefSeq" id="WP_087456390.1">
    <property type="nucleotide sequence ID" value="NZ_CP021434.1"/>
</dbReference>
<evidence type="ECO:0000256" key="1">
    <source>
        <dbReference type="ARBA" id="ARBA00004370"/>
    </source>
</evidence>
<dbReference type="NCBIfam" id="TIGR02228">
    <property type="entry name" value="sigpep_I_arch"/>
    <property type="match status" value="1"/>
</dbReference>
<accession>A0A1Y0INA6</accession>
<name>A0A1Y0INA6_9BACL</name>
<sequence>MKKAMNITGKIISGFLIVVLCLNLYFVLASKISGGEPKVFGHTLMKVLSGSMSPVFETGDLIAVKPGDLNTKYEVGDVITFRSAENSSIIITHRVLEVKIEDSFPVYVTKGDANEAVDPEPVRQAQVIGSYANFHIPMLGLFFDWVTTKIGLAIMLIIPGVILIAGPIISLFRELMKKEQEQEQEQETSNA</sequence>